<evidence type="ECO:0000259" key="2">
    <source>
        <dbReference type="Pfam" id="PF05193"/>
    </source>
</evidence>
<dbReference type="SUPFAM" id="SSF63411">
    <property type="entry name" value="LuxS/MPP-like metallohydrolase"/>
    <property type="match status" value="1"/>
</dbReference>
<feature type="domain" description="Peptidase M16 C-terminal" evidence="2">
    <location>
        <begin position="6"/>
        <end position="156"/>
    </location>
</feature>
<name>A0ABR2LWW0_9ASPA</name>
<evidence type="ECO:0000256" key="1">
    <source>
        <dbReference type="ARBA" id="ARBA00022723"/>
    </source>
</evidence>
<evidence type="ECO:0000313" key="4">
    <source>
        <dbReference type="Proteomes" id="UP001412067"/>
    </source>
</evidence>
<evidence type="ECO:0000313" key="3">
    <source>
        <dbReference type="EMBL" id="KAK8953318.1"/>
    </source>
</evidence>
<gene>
    <name evidence="3" type="primary">PXM16</name>
    <name evidence="3" type="ORF">KSP40_PGU001270</name>
</gene>
<dbReference type="Proteomes" id="UP001412067">
    <property type="component" value="Unassembled WGS sequence"/>
</dbReference>
<dbReference type="Gene3D" id="3.30.830.10">
    <property type="entry name" value="Metalloenzyme, LuxS/M16 peptidase-like"/>
    <property type="match status" value="1"/>
</dbReference>
<dbReference type="PANTHER" id="PTHR43690">
    <property type="entry name" value="NARDILYSIN"/>
    <property type="match status" value="1"/>
</dbReference>
<dbReference type="Pfam" id="PF05193">
    <property type="entry name" value="Peptidase_M16_C"/>
    <property type="match status" value="1"/>
</dbReference>
<keyword evidence="4" id="KW-1185">Reference proteome</keyword>
<organism evidence="3 4">
    <name type="scientific">Platanthera guangdongensis</name>
    <dbReference type="NCBI Taxonomy" id="2320717"/>
    <lineage>
        <taxon>Eukaryota</taxon>
        <taxon>Viridiplantae</taxon>
        <taxon>Streptophyta</taxon>
        <taxon>Embryophyta</taxon>
        <taxon>Tracheophyta</taxon>
        <taxon>Spermatophyta</taxon>
        <taxon>Magnoliopsida</taxon>
        <taxon>Liliopsida</taxon>
        <taxon>Asparagales</taxon>
        <taxon>Orchidaceae</taxon>
        <taxon>Orchidoideae</taxon>
        <taxon>Orchideae</taxon>
        <taxon>Orchidinae</taxon>
        <taxon>Platanthera</taxon>
    </lineage>
</organism>
<dbReference type="EMBL" id="JBBWWR010000014">
    <property type="protein sequence ID" value="KAK8953318.1"/>
    <property type="molecule type" value="Genomic_DNA"/>
</dbReference>
<dbReference type="InterPro" id="IPR011249">
    <property type="entry name" value="Metalloenz_LuxS/M16"/>
</dbReference>
<dbReference type="PANTHER" id="PTHR43690:SF18">
    <property type="entry name" value="INSULIN-DEGRADING ENZYME-RELATED"/>
    <property type="match status" value="1"/>
</dbReference>
<protein>
    <submittedName>
        <fullName evidence="3">Zinc-metallopeptidase, peroxisomal</fullName>
    </submittedName>
</protein>
<dbReference type="InterPro" id="IPR050626">
    <property type="entry name" value="Peptidase_M16"/>
</dbReference>
<proteinExistence type="predicted"/>
<reference evidence="3 4" key="1">
    <citation type="journal article" date="2022" name="Nat. Plants">
        <title>Genomes of leafy and leafless Platanthera orchids illuminate the evolution of mycoheterotrophy.</title>
        <authorList>
            <person name="Li M.H."/>
            <person name="Liu K.W."/>
            <person name="Li Z."/>
            <person name="Lu H.C."/>
            <person name="Ye Q.L."/>
            <person name="Zhang D."/>
            <person name="Wang J.Y."/>
            <person name="Li Y.F."/>
            <person name="Zhong Z.M."/>
            <person name="Liu X."/>
            <person name="Yu X."/>
            <person name="Liu D.K."/>
            <person name="Tu X.D."/>
            <person name="Liu B."/>
            <person name="Hao Y."/>
            <person name="Liao X.Y."/>
            <person name="Jiang Y.T."/>
            <person name="Sun W.H."/>
            <person name="Chen J."/>
            <person name="Chen Y.Q."/>
            <person name="Ai Y."/>
            <person name="Zhai J.W."/>
            <person name="Wu S.S."/>
            <person name="Zhou Z."/>
            <person name="Hsiao Y.Y."/>
            <person name="Wu W.L."/>
            <person name="Chen Y.Y."/>
            <person name="Lin Y.F."/>
            <person name="Hsu J.L."/>
            <person name="Li C.Y."/>
            <person name="Wang Z.W."/>
            <person name="Zhao X."/>
            <person name="Zhong W.Y."/>
            <person name="Ma X.K."/>
            <person name="Ma L."/>
            <person name="Huang J."/>
            <person name="Chen G.Z."/>
            <person name="Huang M.Z."/>
            <person name="Huang L."/>
            <person name="Peng D.H."/>
            <person name="Luo Y.B."/>
            <person name="Zou S.Q."/>
            <person name="Chen S.P."/>
            <person name="Lan S."/>
            <person name="Tsai W.C."/>
            <person name="Van de Peer Y."/>
            <person name="Liu Z.J."/>
        </authorList>
    </citation>
    <scope>NUCLEOTIDE SEQUENCE [LARGE SCALE GENOMIC DNA]</scope>
    <source>
        <strain evidence="3">Lor288</strain>
    </source>
</reference>
<accession>A0ABR2LWW0</accession>
<dbReference type="InterPro" id="IPR007863">
    <property type="entry name" value="Peptidase_M16_C"/>
</dbReference>
<comment type="caution">
    <text evidence="3">The sequence shown here is derived from an EMBL/GenBank/DDBJ whole genome shotgun (WGS) entry which is preliminary data.</text>
</comment>
<sequence>MYFIENLDEIQTLVERKFQDIRNIGRNYLHFPGEPCSSEHLQIIVKAVPIKEGHTLGIIWPVTPEIRHYKEGPSRFLSHLIGHEGEGSLFYTLKKMGWAISLSAGELGWSSDYSFFSITIELTDAGHEHHEDIIGLLFKYIHLLKRSGAAKWIFDEVSLCCNYLLYFYK</sequence>
<keyword evidence="1" id="KW-0479">Metal-binding</keyword>